<dbReference type="Gene3D" id="3.40.33.10">
    <property type="entry name" value="CAP"/>
    <property type="match status" value="1"/>
</dbReference>
<dbReference type="CDD" id="cd05379">
    <property type="entry name" value="CAP_bacterial"/>
    <property type="match status" value="1"/>
</dbReference>
<dbReference type="SUPFAM" id="SSF55797">
    <property type="entry name" value="PR-1-like"/>
    <property type="match status" value="1"/>
</dbReference>
<evidence type="ECO:0000313" key="5">
    <source>
        <dbReference type="Proteomes" id="UP000095255"/>
    </source>
</evidence>
<dbReference type="EMBL" id="MJAT01000022">
    <property type="protein sequence ID" value="OEH85370.1"/>
    <property type="molecule type" value="Genomic_DNA"/>
</dbReference>
<dbReference type="Gene3D" id="3.30.457.10">
    <property type="entry name" value="Copper amine oxidase-like, N-terminal domain"/>
    <property type="match status" value="1"/>
</dbReference>
<dbReference type="STRING" id="1390249.BHU72_04570"/>
<dbReference type="RefSeq" id="WP_069702196.1">
    <property type="nucleotide sequence ID" value="NZ_MJAT01000022.1"/>
</dbReference>
<sequence length="467" mass="53171">MKHHLRIPILVLFIVACIVVMPFDGYASSNQIKVFVDGTEVPFVDAQPYIDGNGRTLVPVRFPAEAVGATVDWNNDAKQVTVSKDHKTVILSVNQREYIVNHMKMQMDTEMIYNSQYHRNFVPIRFVLEGLGYEVGWQTFQQYGIIHVFTDGQTVTQKNTIYKQIESRITAPQMPSVQPVETTQPTAKFIVDDLAIGSPLEDLIKKRGNPDRMDASQYDFQWYVYNKDYSNYLQVGVKDKRIVALHSSAVKWSGVGNLAPTATKKNVRDALGEPLRGLRIGNTMYLNSYENRDVYLVDESYYAYFDYDAFDKDIVQSVLLLDKKSRETLPAFHSAGSTDLRKAFEYQVFDLTNAVRQKKGLSILKWNEQAAITARKHSEDMAKNNFFDHINLQGQSPFDRMRADGIRFRSAAENLVAGSEDAVQAVPMWMNSKGHREAMLSRQELLGVGVAFGGRMNIYFTQKFFTP</sequence>
<gene>
    <name evidence="4" type="ORF">BHU72_04570</name>
</gene>
<organism evidence="4 5">
    <name type="scientific">Desulfuribacillus stibiiarsenatis</name>
    <dbReference type="NCBI Taxonomy" id="1390249"/>
    <lineage>
        <taxon>Bacteria</taxon>
        <taxon>Bacillati</taxon>
        <taxon>Bacillota</taxon>
        <taxon>Desulfuribacillia</taxon>
        <taxon>Desulfuribacillales</taxon>
        <taxon>Desulfuribacillaceae</taxon>
        <taxon>Desulfuribacillus</taxon>
    </lineage>
</organism>
<dbReference type="Pfam" id="PF00188">
    <property type="entry name" value="CAP"/>
    <property type="match status" value="1"/>
</dbReference>
<feature type="domain" description="Copper amine oxidase-like N-terminal" evidence="2">
    <location>
        <begin position="36"/>
        <end position="138"/>
    </location>
</feature>
<dbReference type="InterPro" id="IPR035940">
    <property type="entry name" value="CAP_sf"/>
</dbReference>
<dbReference type="SUPFAM" id="SSF55383">
    <property type="entry name" value="Copper amine oxidase, domain N"/>
    <property type="match status" value="1"/>
</dbReference>
<reference evidence="4 5" key="1">
    <citation type="submission" date="2016-09" db="EMBL/GenBank/DDBJ databases">
        <title>Desulfuribacillus arsenicus sp. nov., an obligately anaerobic, dissimilatory arsenic- and antimonate-reducing bacterium isolated from anoxic sediments.</title>
        <authorList>
            <person name="Abin C.A."/>
            <person name="Hollibaugh J.T."/>
        </authorList>
    </citation>
    <scope>NUCLEOTIDE SEQUENCE [LARGE SCALE GENOMIC DNA]</scope>
    <source>
        <strain evidence="4 5">MLFW-2</strain>
    </source>
</reference>
<dbReference type="PANTHER" id="PTHR31157">
    <property type="entry name" value="SCP DOMAIN-CONTAINING PROTEIN"/>
    <property type="match status" value="1"/>
</dbReference>
<feature type="domain" description="SCP" evidence="1">
    <location>
        <begin position="349"/>
        <end position="464"/>
    </location>
</feature>
<dbReference type="PANTHER" id="PTHR31157:SF1">
    <property type="entry name" value="SCP DOMAIN-CONTAINING PROTEIN"/>
    <property type="match status" value="1"/>
</dbReference>
<evidence type="ECO:0008006" key="6">
    <source>
        <dbReference type="Google" id="ProtNLM"/>
    </source>
</evidence>
<dbReference type="InterPro" id="IPR029410">
    <property type="entry name" value="CAP_assoc"/>
</dbReference>
<feature type="domain" description="CAP-associated" evidence="3">
    <location>
        <begin position="196"/>
        <end position="325"/>
    </location>
</feature>
<evidence type="ECO:0000259" key="3">
    <source>
        <dbReference type="Pfam" id="PF14504"/>
    </source>
</evidence>
<dbReference type="Proteomes" id="UP000095255">
    <property type="component" value="Unassembled WGS sequence"/>
</dbReference>
<dbReference type="AlphaFoldDB" id="A0A1E5L5H4"/>
<dbReference type="OrthoDB" id="1889751at2"/>
<proteinExistence type="predicted"/>
<dbReference type="PROSITE" id="PS51257">
    <property type="entry name" value="PROKAR_LIPOPROTEIN"/>
    <property type="match status" value="1"/>
</dbReference>
<evidence type="ECO:0000313" key="4">
    <source>
        <dbReference type="EMBL" id="OEH85370.1"/>
    </source>
</evidence>
<comment type="caution">
    <text evidence="4">The sequence shown here is derived from an EMBL/GenBank/DDBJ whole genome shotgun (WGS) entry which is preliminary data.</text>
</comment>
<dbReference type="InterPro" id="IPR014044">
    <property type="entry name" value="CAP_dom"/>
</dbReference>
<dbReference type="InterPro" id="IPR012854">
    <property type="entry name" value="Cu_amine_oxidase-like_N"/>
</dbReference>
<dbReference type="InterPro" id="IPR036582">
    <property type="entry name" value="Mao_N_sf"/>
</dbReference>
<evidence type="ECO:0000259" key="1">
    <source>
        <dbReference type="Pfam" id="PF00188"/>
    </source>
</evidence>
<keyword evidence="5" id="KW-1185">Reference proteome</keyword>
<name>A0A1E5L5H4_9FIRM</name>
<protein>
    <recommendedName>
        <fullName evidence="6">Copper amine oxidase</fullName>
    </recommendedName>
</protein>
<dbReference type="Pfam" id="PF14504">
    <property type="entry name" value="CAP_assoc_N"/>
    <property type="match status" value="1"/>
</dbReference>
<dbReference type="Pfam" id="PF07833">
    <property type="entry name" value="Cu_amine_oxidN1"/>
    <property type="match status" value="1"/>
</dbReference>
<accession>A0A1E5L5H4</accession>
<evidence type="ECO:0000259" key="2">
    <source>
        <dbReference type="Pfam" id="PF07833"/>
    </source>
</evidence>